<feature type="region of interest" description="Disordered" evidence="1">
    <location>
        <begin position="231"/>
        <end position="269"/>
    </location>
</feature>
<feature type="domain" description="BZIP" evidence="2">
    <location>
        <begin position="254"/>
        <end position="318"/>
    </location>
</feature>
<dbReference type="EMBL" id="HBFP01013298">
    <property type="protein sequence ID" value="CAD8825219.1"/>
    <property type="molecule type" value="Transcribed_RNA"/>
</dbReference>
<dbReference type="InterPro" id="IPR004827">
    <property type="entry name" value="bZIP"/>
</dbReference>
<reference evidence="3" key="1">
    <citation type="submission" date="2021-01" db="EMBL/GenBank/DDBJ databases">
        <authorList>
            <person name="Corre E."/>
            <person name="Pelletier E."/>
            <person name="Niang G."/>
            <person name="Scheremetjew M."/>
            <person name="Finn R."/>
            <person name="Kale V."/>
            <person name="Holt S."/>
            <person name="Cochrane G."/>
            <person name="Meng A."/>
            <person name="Brown T."/>
            <person name="Cohen L."/>
        </authorList>
    </citation>
    <scope>NUCLEOTIDE SEQUENCE</scope>
    <source>
        <strain evidence="3">CCMP3278</strain>
    </source>
</reference>
<dbReference type="SUPFAM" id="SSF57959">
    <property type="entry name" value="Leucine zipper domain"/>
    <property type="match status" value="1"/>
</dbReference>
<evidence type="ECO:0000256" key="1">
    <source>
        <dbReference type="SAM" id="MobiDB-lite"/>
    </source>
</evidence>
<evidence type="ECO:0000259" key="2">
    <source>
        <dbReference type="SMART" id="SM00338"/>
    </source>
</evidence>
<dbReference type="GO" id="GO:0003700">
    <property type="term" value="F:DNA-binding transcription factor activity"/>
    <property type="evidence" value="ECO:0007669"/>
    <property type="project" value="InterPro"/>
</dbReference>
<name>A0A7S0ZL81_9RHOD</name>
<protein>
    <recommendedName>
        <fullName evidence="2">BZIP domain-containing protein</fullName>
    </recommendedName>
</protein>
<accession>A0A7S0ZL81</accession>
<sequence length="507" mass="55933">MEMMLGFDGQDSVVYRKDGVEIESVNQSSGGTQIESNGIDEWWTSMELDPDIGLELSMEPVSVEENDFAGDAQQHLERTHQRDQEFDDFEDQSYLKSPSVEAPAVISEVQLEEFENLHGLSLELFQNSMTSLVFPNVPSEQTKSERSETSENFDFLMKFADCPQPETSVSAPPERNVNGFRDQQELDYNDARNVLPMPATMPACSQNFYKRPTISAVELAQRRAEGIAQEALREKQRKSGPPTQSSSMSNGSHSSDIKKQKRVQKNRDSAFVSRIRHRAYSTCLAESIALEEDRKAELSLEHSLLLQQISALKAEAAARLESLQISQSAWDITKQSFAPVSRSKASMGVTTLLLFSCLFGLIVPGLQPSHSNRFGAWTDGSGVMSSVTASVSSHSSENPVSISGYGSNAAWIDPWEAGASLVDPRVWELNDTLCGGAASSSSESRLIAELQRKLYVTSIQPITVDCESTMSEESIEWLSDLIVSRPVQIESVDSFLSLPNTEESVAS</sequence>
<dbReference type="InterPro" id="IPR046347">
    <property type="entry name" value="bZIP_sf"/>
</dbReference>
<organism evidence="3">
    <name type="scientific">Timspurckia oligopyrenoides</name>
    <dbReference type="NCBI Taxonomy" id="708627"/>
    <lineage>
        <taxon>Eukaryota</taxon>
        <taxon>Rhodophyta</taxon>
        <taxon>Bangiophyceae</taxon>
        <taxon>Porphyridiales</taxon>
        <taxon>Porphyridiaceae</taxon>
        <taxon>Timspurckia</taxon>
    </lineage>
</organism>
<proteinExistence type="predicted"/>
<dbReference type="SMART" id="SM00338">
    <property type="entry name" value="BRLZ"/>
    <property type="match status" value="1"/>
</dbReference>
<gene>
    <name evidence="3" type="ORF">TOLI1172_LOCUS9618</name>
</gene>
<dbReference type="AlphaFoldDB" id="A0A7S0ZL81"/>
<feature type="compositionally biased region" description="Low complexity" evidence="1">
    <location>
        <begin position="245"/>
        <end position="254"/>
    </location>
</feature>
<evidence type="ECO:0000313" key="3">
    <source>
        <dbReference type="EMBL" id="CAD8825219.1"/>
    </source>
</evidence>